<proteinExistence type="predicted"/>
<evidence type="ECO:0000313" key="2">
    <source>
        <dbReference type="Proteomes" id="UP000887116"/>
    </source>
</evidence>
<evidence type="ECO:0000313" key="1">
    <source>
        <dbReference type="EMBL" id="GFR04720.1"/>
    </source>
</evidence>
<organism evidence="1 2">
    <name type="scientific">Trichonephila clavata</name>
    <name type="common">Joro spider</name>
    <name type="synonym">Nephila clavata</name>
    <dbReference type="NCBI Taxonomy" id="2740835"/>
    <lineage>
        <taxon>Eukaryota</taxon>
        <taxon>Metazoa</taxon>
        <taxon>Ecdysozoa</taxon>
        <taxon>Arthropoda</taxon>
        <taxon>Chelicerata</taxon>
        <taxon>Arachnida</taxon>
        <taxon>Araneae</taxon>
        <taxon>Araneomorphae</taxon>
        <taxon>Entelegynae</taxon>
        <taxon>Araneoidea</taxon>
        <taxon>Nephilidae</taxon>
        <taxon>Trichonephila</taxon>
    </lineage>
</organism>
<dbReference type="AlphaFoldDB" id="A0A8X6LCJ1"/>
<accession>A0A8X6LCJ1</accession>
<dbReference type="Proteomes" id="UP000887116">
    <property type="component" value="Unassembled WGS sequence"/>
</dbReference>
<keyword evidence="2" id="KW-1185">Reference proteome</keyword>
<name>A0A8X6LCJ1_TRICU</name>
<reference evidence="1" key="1">
    <citation type="submission" date="2020-07" db="EMBL/GenBank/DDBJ databases">
        <title>Multicomponent nature underlies the extraordinary mechanical properties of spider dragline silk.</title>
        <authorList>
            <person name="Kono N."/>
            <person name="Nakamura H."/>
            <person name="Mori M."/>
            <person name="Yoshida Y."/>
            <person name="Ohtoshi R."/>
            <person name="Malay A.D."/>
            <person name="Moran D.A.P."/>
            <person name="Tomita M."/>
            <person name="Numata K."/>
            <person name="Arakawa K."/>
        </authorList>
    </citation>
    <scope>NUCLEOTIDE SEQUENCE</scope>
</reference>
<sequence>MPRLGRIRIAMGGTDLVQISGYPRGSAKGLRELSECEHGYLKSLMNTDPSRVAVNRLILAVVRTNLWQGDSSVVPLWSVGGVPGHECGGDKSISSNRFSIFRSGSVLGKGVEKYDEVSKLTSNPFSPDKGY</sequence>
<dbReference type="EMBL" id="BMAO01015854">
    <property type="protein sequence ID" value="GFR04720.1"/>
    <property type="molecule type" value="Genomic_DNA"/>
</dbReference>
<comment type="caution">
    <text evidence="1">The sequence shown here is derived from an EMBL/GenBank/DDBJ whole genome shotgun (WGS) entry which is preliminary data.</text>
</comment>
<gene>
    <name evidence="1" type="ORF">TNCT_37791</name>
</gene>
<protein>
    <submittedName>
        <fullName evidence="1">Uncharacterized protein</fullName>
    </submittedName>
</protein>